<dbReference type="EMBL" id="MLFT02000011">
    <property type="protein sequence ID" value="PHT34045.1"/>
    <property type="molecule type" value="Genomic_DNA"/>
</dbReference>
<dbReference type="AlphaFoldDB" id="A0A2G2VM24"/>
<gene>
    <name evidence="2" type="ORF">CQW23_25845</name>
</gene>
<accession>A0A2G2VM24</accession>
<reference evidence="2 3" key="1">
    <citation type="journal article" date="2017" name="Genome Biol.">
        <title>New reference genome sequences of hot pepper reveal the massive evolution of plant disease-resistance genes by retroduplication.</title>
        <authorList>
            <person name="Kim S."/>
            <person name="Park J."/>
            <person name="Yeom S.I."/>
            <person name="Kim Y.M."/>
            <person name="Seo E."/>
            <person name="Kim K.T."/>
            <person name="Kim M.S."/>
            <person name="Lee J.M."/>
            <person name="Cheong K."/>
            <person name="Shin H.S."/>
            <person name="Kim S.B."/>
            <person name="Han K."/>
            <person name="Lee J."/>
            <person name="Park M."/>
            <person name="Lee H.A."/>
            <person name="Lee H.Y."/>
            <person name="Lee Y."/>
            <person name="Oh S."/>
            <person name="Lee J.H."/>
            <person name="Choi E."/>
            <person name="Choi E."/>
            <person name="Lee S.E."/>
            <person name="Jeon J."/>
            <person name="Kim H."/>
            <person name="Choi G."/>
            <person name="Song H."/>
            <person name="Lee J."/>
            <person name="Lee S.C."/>
            <person name="Kwon J.K."/>
            <person name="Lee H.Y."/>
            <person name="Koo N."/>
            <person name="Hong Y."/>
            <person name="Kim R.W."/>
            <person name="Kang W.H."/>
            <person name="Huh J.H."/>
            <person name="Kang B.C."/>
            <person name="Yang T.J."/>
            <person name="Lee Y.H."/>
            <person name="Bennetzen J.L."/>
            <person name="Choi D."/>
        </authorList>
    </citation>
    <scope>NUCLEOTIDE SEQUENCE [LARGE SCALE GENOMIC DNA]</scope>
    <source>
        <strain evidence="3">cv. PBC81</strain>
    </source>
</reference>
<evidence type="ECO:0000256" key="1">
    <source>
        <dbReference type="SAM" id="MobiDB-lite"/>
    </source>
</evidence>
<name>A0A2G2VM24_CAPBA</name>
<sequence>MDHNYSNSQLRATLNNVLGLEDIDNLHRNKDSYGGYADGPNRYLDSDDENFQNLVDEEINRSHQSIKDKDLSVFDGEEYDHGEDGVEEEEGTMHDDSHTDEQYTTVPVEGMSFCCVQSAFAFYKEHSRLTGFGVVKKSAKKLAGQIKELSRTLKRSLVAHDIAGLRPSKRIKLLEVEAGGP</sequence>
<organism evidence="2 3">
    <name type="scientific">Capsicum baccatum</name>
    <name type="common">Peruvian pepper</name>
    <dbReference type="NCBI Taxonomy" id="33114"/>
    <lineage>
        <taxon>Eukaryota</taxon>
        <taxon>Viridiplantae</taxon>
        <taxon>Streptophyta</taxon>
        <taxon>Embryophyta</taxon>
        <taxon>Tracheophyta</taxon>
        <taxon>Spermatophyta</taxon>
        <taxon>Magnoliopsida</taxon>
        <taxon>eudicotyledons</taxon>
        <taxon>Gunneridae</taxon>
        <taxon>Pentapetalae</taxon>
        <taxon>asterids</taxon>
        <taxon>lamiids</taxon>
        <taxon>Solanales</taxon>
        <taxon>Solanaceae</taxon>
        <taxon>Solanoideae</taxon>
        <taxon>Capsiceae</taxon>
        <taxon>Capsicum</taxon>
    </lineage>
</organism>
<dbReference type="OrthoDB" id="1305476at2759"/>
<evidence type="ECO:0000313" key="3">
    <source>
        <dbReference type="Proteomes" id="UP000224567"/>
    </source>
</evidence>
<proteinExistence type="predicted"/>
<keyword evidence="3" id="KW-1185">Reference proteome</keyword>
<dbReference type="Proteomes" id="UP000224567">
    <property type="component" value="Unassembled WGS sequence"/>
</dbReference>
<reference evidence="3" key="2">
    <citation type="journal article" date="2017" name="J. Anim. Genet.">
        <title>Multiple reference genome sequences of hot pepper reveal the massive evolution of plant disease resistance genes by retroduplication.</title>
        <authorList>
            <person name="Kim S."/>
            <person name="Park J."/>
            <person name="Yeom S.-I."/>
            <person name="Kim Y.-M."/>
            <person name="Seo E."/>
            <person name="Kim K.-T."/>
            <person name="Kim M.-S."/>
            <person name="Lee J.M."/>
            <person name="Cheong K."/>
            <person name="Shin H.-S."/>
            <person name="Kim S.-B."/>
            <person name="Han K."/>
            <person name="Lee J."/>
            <person name="Park M."/>
            <person name="Lee H.-A."/>
            <person name="Lee H.-Y."/>
            <person name="Lee Y."/>
            <person name="Oh S."/>
            <person name="Lee J.H."/>
            <person name="Choi E."/>
            <person name="Choi E."/>
            <person name="Lee S.E."/>
            <person name="Jeon J."/>
            <person name="Kim H."/>
            <person name="Choi G."/>
            <person name="Song H."/>
            <person name="Lee J."/>
            <person name="Lee S.-C."/>
            <person name="Kwon J.-K."/>
            <person name="Lee H.-Y."/>
            <person name="Koo N."/>
            <person name="Hong Y."/>
            <person name="Kim R.W."/>
            <person name="Kang W.-H."/>
            <person name="Huh J.H."/>
            <person name="Kang B.-C."/>
            <person name="Yang T.-J."/>
            <person name="Lee Y.-H."/>
            <person name="Bennetzen J.L."/>
            <person name="Choi D."/>
        </authorList>
    </citation>
    <scope>NUCLEOTIDE SEQUENCE [LARGE SCALE GENOMIC DNA]</scope>
    <source>
        <strain evidence="3">cv. PBC81</strain>
    </source>
</reference>
<protein>
    <submittedName>
        <fullName evidence="2">Uncharacterized protein</fullName>
    </submittedName>
</protein>
<feature type="compositionally biased region" description="Acidic residues" evidence="1">
    <location>
        <begin position="78"/>
        <end position="90"/>
    </location>
</feature>
<comment type="caution">
    <text evidence="2">The sequence shown here is derived from an EMBL/GenBank/DDBJ whole genome shotgun (WGS) entry which is preliminary data.</text>
</comment>
<feature type="region of interest" description="Disordered" evidence="1">
    <location>
        <begin position="78"/>
        <end position="99"/>
    </location>
</feature>
<evidence type="ECO:0000313" key="2">
    <source>
        <dbReference type="EMBL" id="PHT34045.1"/>
    </source>
</evidence>